<dbReference type="OrthoDB" id="9805696at2"/>
<keyword evidence="3 7" id="KW-0347">Helicase</keyword>
<keyword evidence="13" id="KW-1185">Reference proteome</keyword>
<feature type="compositionally biased region" description="Basic residues" evidence="8">
    <location>
        <begin position="535"/>
        <end position="551"/>
    </location>
</feature>
<evidence type="ECO:0000313" key="12">
    <source>
        <dbReference type="EMBL" id="ACU94295.1"/>
    </source>
</evidence>
<dbReference type="SMART" id="SM00487">
    <property type="entry name" value="DEXDc"/>
    <property type="match status" value="1"/>
</dbReference>
<dbReference type="CDD" id="cd00268">
    <property type="entry name" value="DEADc"/>
    <property type="match status" value="1"/>
</dbReference>
<proteinExistence type="inferred from homology"/>
<feature type="compositionally biased region" description="Low complexity" evidence="8">
    <location>
        <begin position="385"/>
        <end position="394"/>
    </location>
</feature>
<evidence type="ECO:0000313" key="13">
    <source>
        <dbReference type="Proteomes" id="UP000000954"/>
    </source>
</evidence>
<reference evidence="12 13" key="1">
    <citation type="journal article" date="2009" name="Stand. Genomic Sci.">
        <title>Complete genome sequence of Cryptobacterium curtum type strain (12-3).</title>
        <authorList>
            <person name="Mavrommatis K."/>
            <person name="Pukall R."/>
            <person name="Rohde C."/>
            <person name="Chen F."/>
            <person name="Sims D."/>
            <person name="Brettin T."/>
            <person name="Kuske C."/>
            <person name="Detter J.C."/>
            <person name="Han C."/>
            <person name="Lapidus A."/>
            <person name="Copeland A."/>
            <person name="Glavina Del Rio T."/>
            <person name="Nolan M."/>
            <person name="Lucas S."/>
            <person name="Tice H."/>
            <person name="Cheng J.F."/>
            <person name="Bruce D."/>
            <person name="Goodwin L."/>
            <person name="Pitluck S."/>
            <person name="Ovchinnikova G."/>
            <person name="Pati A."/>
            <person name="Ivanova N."/>
            <person name="Chen A."/>
            <person name="Palaniappan K."/>
            <person name="Chain P."/>
            <person name="D'haeseleer P."/>
            <person name="Goker M."/>
            <person name="Bristow J."/>
            <person name="Eisen J.A."/>
            <person name="Markowitz V."/>
            <person name="Hugenholtz P."/>
            <person name="Rohde M."/>
            <person name="Klenk H.P."/>
            <person name="Kyrpides N.C."/>
        </authorList>
    </citation>
    <scope>NUCLEOTIDE SEQUENCE [LARGE SCALE GENOMIC DNA]</scope>
    <source>
        <strain evidence="13">ATCC 700683 / DSM 15641 / 12-3</strain>
    </source>
</reference>
<dbReference type="InterPro" id="IPR014014">
    <property type="entry name" value="RNA_helicase_DEAD_Q_motif"/>
</dbReference>
<dbReference type="InterPro" id="IPR000629">
    <property type="entry name" value="RNA-helicase_DEAD-box_CS"/>
</dbReference>
<evidence type="ECO:0000259" key="10">
    <source>
        <dbReference type="PROSITE" id="PS51194"/>
    </source>
</evidence>
<evidence type="ECO:0000256" key="2">
    <source>
        <dbReference type="ARBA" id="ARBA00022801"/>
    </source>
</evidence>
<dbReference type="GO" id="GO:0005524">
    <property type="term" value="F:ATP binding"/>
    <property type="evidence" value="ECO:0007669"/>
    <property type="project" value="UniProtKB-KW"/>
</dbReference>
<evidence type="ECO:0000256" key="1">
    <source>
        <dbReference type="ARBA" id="ARBA00022741"/>
    </source>
</evidence>
<dbReference type="InterPro" id="IPR027417">
    <property type="entry name" value="P-loop_NTPase"/>
</dbReference>
<dbReference type="KEGG" id="ccu:Ccur_05770"/>
<dbReference type="AlphaFoldDB" id="C7MN05"/>
<dbReference type="InterPro" id="IPR011545">
    <property type="entry name" value="DEAD/DEAH_box_helicase_dom"/>
</dbReference>
<dbReference type="eggNOG" id="COG0513">
    <property type="taxonomic scope" value="Bacteria"/>
</dbReference>
<protein>
    <submittedName>
        <fullName evidence="12">DNA/RNA helicase, superfamily II</fullName>
    </submittedName>
</protein>
<gene>
    <name evidence="12" type="ordered locus">Ccur_05770</name>
</gene>
<dbReference type="InterPro" id="IPR001650">
    <property type="entry name" value="Helicase_C-like"/>
</dbReference>
<comment type="similarity">
    <text evidence="5 7">Belongs to the DEAD box helicase family.</text>
</comment>
<dbReference type="Gene3D" id="3.40.50.300">
    <property type="entry name" value="P-loop containing nucleotide triphosphate hydrolases"/>
    <property type="match status" value="2"/>
</dbReference>
<dbReference type="EMBL" id="CP001682">
    <property type="protein sequence ID" value="ACU94295.1"/>
    <property type="molecule type" value="Genomic_DNA"/>
</dbReference>
<evidence type="ECO:0000256" key="4">
    <source>
        <dbReference type="ARBA" id="ARBA00022840"/>
    </source>
</evidence>
<evidence type="ECO:0000256" key="3">
    <source>
        <dbReference type="ARBA" id="ARBA00022806"/>
    </source>
</evidence>
<dbReference type="InterPro" id="IPR014001">
    <property type="entry name" value="Helicase_ATP-bd"/>
</dbReference>
<evidence type="ECO:0000259" key="9">
    <source>
        <dbReference type="PROSITE" id="PS51192"/>
    </source>
</evidence>
<keyword evidence="1 7" id="KW-0547">Nucleotide-binding</keyword>
<dbReference type="InterPro" id="IPR050079">
    <property type="entry name" value="DEAD_box_RNA_helicase"/>
</dbReference>
<dbReference type="PROSITE" id="PS51194">
    <property type="entry name" value="HELICASE_CTER"/>
    <property type="match status" value="1"/>
</dbReference>
<dbReference type="PANTHER" id="PTHR47959:SF13">
    <property type="entry name" value="ATP-DEPENDENT RNA HELICASE RHLE"/>
    <property type="match status" value="1"/>
</dbReference>
<keyword evidence="2 7" id="KW-0378">Hydrolase</keyword>
<dbReference type="GO" id="GO:0003724">
    <property type="term" value="F:RNA helicase activity"/>
    <property type="evidence" value="ECO:0007669"/>
    <property type="project" value="InterPro"/>
</dbReference>
<dbReference type="GO" id="GO:0005829">
    <property type="term" value="C:cytosol"/>
    <property type="evidence" value="ECO:0007669"/>
    <property type="project" value="TreeGrafter"/>
</dbReference>
<feature type="short sequence motif" description="Q motif" evidence="6">
    <location>
        <begin position="3"/>
        <end position="31"/>
    </location>
</feature>
<evidence type="ECO:0000256" key="6">
    <source>
        <dbReference type="PROSITE-ProRule" id="PRU00552"/>
    </source>
</evidence>
<feature type="domain" description="Helicase ATP-binding" evidence="9">
    <location>
        <begin position="34"/>
        <end position="206"/>
    </location>
</feature>
<dbReference type="PROSITE" id="PS51192">
    <property type="entry name" value="HELICASE_ATP_BIND_1"/>
    <property type="match status" value="1"/>
</dbReference>
<feature type="domain" description="Helicase C-terminal" evidence="10">
    <location>
        <begin position="229"/>
        <end position="377"/>
    </location>
</feature>
<accession>C7MN05</accession>
<feature type="domain" description="DEAD-box RNA helicase Q" evidence="11">
    <location>
        <begin position="3"/>
        <end position="31"/>
    </location>
</feature>
<dbReference type="PANTHER" id="PTHR47959">
    <property type="entry name" value="ATP-DEPENDENT RNA HELICASE RHLE-RELATED"/>
    <property type="match status" value="1"/>
</dbReference>
<feature type="compositionally biased region" description="Basic and acidic residues" evidence="8">
    <location>
        <begin position="498"/>
        <end position="520"/>
    </location>
</feature>
<dbReference type="PROSITE" id="PS51195">
    <property type="entry name" value="Q_MOTIF"/>
    <property type="match status" value="1"/>
</dbReference>
<feature type="region of interest" description="Disordered" evidence="8">
    <location>
        <begin position="385"/>
        <end position="551"/>
    </location>
</feature>
<dbReference type="CDD" id="cd18787">
    <property type="entry name" value="SF2_C_DEAD"/>
    <property type="match status" value="1"/>
</dbReference>
<dbReference type="GO" id="GO:0003676">
    <property type="term" value="F:nucleic acid binding"/>
    <property type="evidence" value="ECO:0007669"/>
    <property type="project" value="InterPro"/>
</dbReference>
<dbReference type="Pfam" id="PF00270">
    <property type="entry name" value="DEAD"/>
    <property type="match status" value="1"/>
</dbReference>
<keyword evidence="4 7" id="KW-0067">ATP-binding</keyword>
<dbReference type="GO" id="GO:0016787">
    <property type="term" value="F:hydrolase activity"/>
    <property type="evidence" value="ECO:0007669"/>
    <property type="project" value="UniProtKB-KW"/>
</dbReference>
<evidence type="ECO:0000259" key="11">
    <source>
        <dbReference type="PROSITE" id="PS51195"/>
    </source>
</evidence>
<dbReference type="STRING" id="469378.Ccur_05770"/>
<evidence type="ECO:0000256" key="8">
    <source>
        <dbReference type="SAM" id="MobiDB-lite"/>
    </source>
</evidence>
<dbReference type="RefSeq" id="WP_012802983.1">
    <property type="nucleotide sequence ID" value="NC_013170.1"/>
</dbReference>
<dbReference type="InterPro" id="IPR044742">
    <property type="entry name" value="DEAD/DEAH_RhlB"/>
</dbReference>
<dbReference type="SUPFAM" id="SSF52540">
    <property type="entry name" value="P-loop containing nucleoside triphosphate hydrolases"/>
    <property type="match status" value="1"/>
</dbReference>
<organism evidence="12 13">
    <name type="scientific">Cryptobacterium curtum (strain ATCC 700683 / DSM 15641 / CCUG 43107 / 12-3)</name>
    <dbReference type="NCBI Taxonomy" id="469378"/>
    <lineage>
        <taxon>Bacteria</taxon>
        <taxon>Bacillati</taxon>
        <taxon>Actinomycetota</taxon>
        <taxon>Coriobacteriia</taxon>
        <taxon>Eggerthellales</taxon>
        <taxon>Eggerthellaceae</taxon>
        <taxon>Cryptobacterium</taxon>
    </lineage>
</organism>
<name>C7MN05_CRYCD</name>
<feature type="compositionally biased region" description="Basic and acidic residues" evidence="8">
    <location>
        <begin position="447"/>
        <end position="459"/>
    </location>
</feature>
<dbReference type="Proteomes" id="UP000000954">
    <property type="component" value="Chromosome"/>
</dbReference>
<feature type="compositionally biased region" description="Basic and acidic residues" evidence="8">
    <location>
        <begin position="417"/>
        <end position="427"/>
    </location>
</feature>
<dbReference type="HOGENOM" id="CLU_003041_28_3_11"/>
<feature type="compositionally biased region" description="Basic and acidic residues" evidence="8">
    <location>
        <begin position="469"/>
        <end position="480"/>
    </location>
</feature>
<dbReference type="PROSITE" id="PS00039">
    <property type="entry name" value="DEAD_ATP_HELICASE"/>
    <property type="match status" value="1"/>
</dbReference>
<evidence type="ECO:0000256" key="5">
    <source>
        <dbReference type="ARBA" id="ARBA00038437"/>
    </source>
</evidence>
<dbReference type="Pfam" id="PF00271">
    <property type="entry name" value="Helicase_C"/>
    <property type="match status" value="1"/>
</dbReference>
<evidence type="ECO:0000256" key="7">
    <source>
        <dbReference type="RuleBase" id="RU000492"/>
    </source>
</evidence>
<dbReference type="SMART" id="SM00490">
    <property type="entry name" value="HELICc"/>
    <property type="match status" value="1"/>
</dbReference>
<sequence length="551" mass="61306">MSKTFHDLGLSEKALAAVDLLGYTDPTPVQEQAIPAVLAGRDVIAAAKTGTGKTAAFSLPTMDRLGHARHGQGPLLLIVTPTRELALQIESVCRTIAKRSGHRVTCVVGGVSYNPQIDSLRRGTDVLIATPGRLIDLMNQDAAHLNQVETLVLDEADRMLDMGFLPDMRRIVAACPTQRQTLLFSATIDSAIEDNMAHLLNNPVFVEIAHRGETADTIEQYRIPVDHRHKNDLLIALLNERGGTRIIVFARTRHRVDTCVRKLRKAGFAVEPIHSDRSQNQRKRAIEALEAGKCDILVATDVLARGIDIPNVNYVVNLDMPDQVEDYVHRIGRTGRAGEAGCAISFVTPENKAILRDIQKLIGKDIPEMSVESFDSSASDNALAAKATRANAQNDPELATAAREDKSRKKAKSSRSSRREHNTEDQRAGGQQRGHKNPRGNKSNRNNSERHFDESERSEQQGTRRGRTRRDQRNEYENPHKTRGTAKKQRKKNQRAGAAHESERNRKGRSANDVRGDFRKGRTTSNSHGDFRPGRSQRARRDAQHRRSQRG</sequence>
<feature type="compositionally biased region" description="Basic residues" evidence="8">
    <location>
        <begin position="481"/>
        <end position="494"/>
    </location>
</feature>